<dbReference type="CDD" id="cd01276">
    <property type="entry name" value="PKCI_related"/>
    <property type="match status" value="1"/>
</dbReference>
<protein>
    <submittedName>
        <fullName evidence="5">Histidine triad nucleotide-binding protein</fullName>
    </submittedName>
</protein>
<dbReference type="Gene3D" id="3.30.428.10">
    <property type="entry name" value="HIT-like"/>
    <property type="match status" value="1"/>
</dbReference>
<dbReference type="PROSITE" id="PS00892">
    <property type="entry name" value="HIT_1"/>
    <property type="match status" value="1"/>
</dbReference>
<dbReference type="InterPro" id="IPR036265">
    <property type="entry name" value="HIT-like_sf"/>
</dbReference>
<feature type="active site" description="Tele-AMP-histidine intermediate" evidence="1">
    <location>
        <position position="100"/>
    </location>
</feature>
<evidence type="ECO:0000259" key="4">
    <source>
        <dbReference type="PROSITE" id="PS51084"/>
    </source>
</evidence>
<organism evidence="5 6">
    <name type="scientific">Calorimonas adulescens</name>
    <dbReference type="NCBI Taxonomy" id="2606906"/>
    <lineage>
        <taxon>Bacteria</taxon>
        <taxon>Bacillati</taxon>
        <taxon>Bacillota</taxon>
        <taxon>Clostridia</taxon>
        <taxon>Thermoanaerobacterales</taxon>
        <taxon>Thermoanaerobacteraceae</taxon>
        <taxon>Calorimonas</taxon>
    </lineage>
</organism>
<keyword evidence="6" id="KW-1185">Reference proteome</keyword>
<dbReference type="SUPFAM" id="SSF54197">
    <property type="entry name" value="HIT-like"/>
    <property type="match status" value="1"/>
</dbReference>
<feature type="short sequence motif" description="Histidine triad motif" evidence="2 3">
    <location>
        <begin position="98"/>
        <end position="102"/>
    </location>
</feature>
<dbReference type="PANTHER" id="PTHR23089">
    <property type="entry name" value="HISTIDINE TRIAD HIT PROTEIN"/>
    <property type="match status" value="1"/>
</dbReference>
<evidence type="ECO:0000313" key="6">
    <source>
        <dbReference type="Proteomes" id="UP000322976"/>
    </source>
</evidence>
<dbReference type="AlphaFoldDB" id="A0A5D8QC00"/>
<dbReference type="EMBL" id="VTPS01000010">
    <property type="protein sequence ID" value="TZE81907.1"/>
    <property type="molecule type" value="Genomic_DNA"/>
</dbReference>
<proteinExistence type="predicted"/>
<evidence type="ECO:0000313" key="5">
    <source>
        <dbReference type="EMBL" id="TZE81907.1"/>
    </source>
</evidence>
<accession>A0A5D8QC00</accession>
<dbReference type="PROSITE" id="PS51084">
    <property type="entry name" value="HIT_2"/>
    <property type="match status" value="1"/>
</dbReference>
<dbReference type="Proteomes" id="UP000322976">
    <property type="component" value="Unassembled WGS sequence"/>
</dbReference>
<dbReference type="GO" id="GO:0003824">
    <property type="term" value="F:catalytic activity"/>
    <property type="evidence" value="ECO:0007669"/>
    <property type="project" value="InterPro"/>
</dbReference>
<dbReference type="Pfam" id="PF11969">
    <property type="entry name" value="DcpS_C"/>
    <property type="match status" value="1"/>
</dbReference>
<sequence length="114" mass="13024">MLDCIFCKIINKEIPGDILYEDNDMMAFKDVNPQAPVHFLVVPKKHIENIMALSEGDYELLEKIFKRINLLAKELGIADNGFRIVNNCNQDGGQTVMHLHFHVLGGRFMQWPPG</sequence>
<reference evidence="5 6" key="1">
    <citation type="submission" date="2019-08" db="EMBL/GenBank/DDBJ databases">
        <title>Calorimonas adulescens gen. nov., sp. nov., an anaerobic thermophilic bacterium from Sakhalin hot spring.</title>
        <authorList>
            <person name="Khomyakova M.A."/>
            <person name="Merkel A.Y."/>
            <person name="Novikov A."/>
            <person name="Bonch-Osmolovskaya E.A."/>
            <person name="Slobodkin A.I."/>
        </authorList>
    </citation>
    <scope>NUCLEOTIDE SEQUENCE [LARGE SCALE GENOMIC DNA]</scope>
    <source>
        <strain evidence="5 6">A05MB</strain>
    </source>
</reference>
<evidence type="ECO:0000256" key="1">
    <source>
        <dbReference type="PIRSR" id="PIRSR601310-1"/>
    </source>
</evidence>
<gene>
    <name evidence="5" type="ORF">FWJ32_07655</name>
</gene>
<comment type="caution">
    <text evidence="5">The sequence shown here is derived from an EMBL/GenBank/DDBJ whole genome shotgun (WGS) entry which is preliminary data.</text>
</comment>
<name>A0A5D8QC00_9THEO</name>
<dbReference type="InterPro" id="IPR011146">
    <property type="entry name" value="HIT-like"/>
</dbReference>
<dbReference type="RefSeq" id="WP_149545433.1">
    <property type="nucleotide sequence ID" value="NZ_VTPS01000010.1"/>
</dbReference>
<feature type="domain" description="HIT" evidence="4">
    <location>
        <begin position="5"/>
        <end position="114"/>
    </location>
</feature>
<dbReference type="InterPro" id="IPR001310">
    <property type="entry name" value="Histidine_triad_HIT"/>
</dbReference>
<evidence type="ECO:0000256" key="3">
    <source>
        <dbReference type="PROSITE-ProRule" id="PRU00464"/>
    </source>
</evidence>
<dbReference type="PRINTS" id="PR00332">
    <property type="entry name" value="HISTRIAD"/>
</dbReference>
<dbReference type="InterPro" id="IPR019808">
    <property type="entry name" value="Histidine_triad_CS"/>
</dbReference>
<evidence type="ECO:0000256" key="2">
    <source>
        <dbReference type="PIRSR" id="PIRSR601310-3"/>
    </source>
</evidence>